<sequence>MRNRALRLDRSELPGDTQDHWLDTVSEPEDHPTGVRTWVHSWFSVPAYYLRRIGSYVLTTPGRMITLTITLAVAIFAAGYSMSQSSATRQENLDKLLTVTEPTNFAAHDLYTQLSLADTVTATSLVRSGAQQDREARSYHSAIDAASLAASEVAAGIAEDDVVAAELITTIQRELPVYTGLVETARANSRQGNPVAVSYAATASALLRDEVLPAAEDLFEHTSTQVAEAQADVTRPQFVPLSGLFAAVFFLLLAQLWLWRKTRRRFNRGFLAATALMVIAILWVSVSNWATWQAGYRGFDQAARPWDLLTTARIEAQQSRTAETMALVRRQPLGAGTDPFEATTRQVRAALDASAAASPAPSTPGAGASADLIAEANEALDQWIRAHEKLTLALDSGDFAESERLTTDTTMRHGDTPTTATAFARLDRALTGLISESRAVMRSFIADGLAATTLIAAAVLLLSLGAVIAIVVGIRPRFQEYL</sequence>
<gene>
    <name evidence="2" type="ORF">CATYP_09260</name>
</gene>
<keyword evidence="1" id="KW-1133">Transmembrane helix</keyword>
<organism evidence="2 3">
    <name type="scientific">Corynebacterium atypicum</name>
    <dbReference type="NCBI Taxonomy" id="191610"/>
    <lineage>
        <taxon>Bacteria</taxon>
        <taxon>Bacillati</taxon>
        <taxon>Actinomycetota</taxon>
        <taxon>Actinomycetes</taxon>
        <taxon>Mycobacteriales</taxon>
        <taxon>Corynebacteriaceae</taxon>
        <taxon>Corynebacterium</taxon>
    </lineage>
</organism>
<feature type="transmembrane region" description="Helical" evidence="1">
    <location>
        <begin position="238"/>
        <end position="258"/>
    </location>
</feature>
<evidence type="ECO:0000256" key="1">
    <source>
        <dbReference type="SAM" id="Phobius"/>
    </source>
</evidence>
<evidence type="ECO:0000313" key="3">
    <source>
        <dbReference type="Proteomes" id="UP000028504"/>
    </source>
</evidence>
<feature type="transmembrane region" description="Helical" evidence="1">
    <location>
        <begin position="449"/>
        <end position="474"/>
    </location>
</feature>
<proteinExistence type="predicted"/>
<name>A0ABN4DEN2_9CORY</name>
<reference evidence="2 3" key="1">
    <citation type="submission" date="2014-07" db="EMBL/GenBank/DDBJ databases">
        <title>Complete genome sequence of Corynebacterium atypicum DSM 44849: identifiction of the mycolic acid biosynthesis genes.</title>
        <authorList>
            <person name="Tippelt A."/>
            <person name="Mollmann S."/>
            <person name="Albersmeier A."/>
            <person name="Jaenicke S."/>
            <person name="Ruckert C."/>
            <person name="Tauch A."/>
        </authorList>
    </citation>
    <scope>NUCLEOTIDE SEQUENCE [LARGE SCALE GENOMIC DNA]</scope>
    <source>
        <strain evidence="2 3">R2070</strain>
    </source>
</reference>
<protein>
    <recommendedName>
        <fullName evidence="4">Chemotaxis methyl-accepting receptor HlyB-like 4HB MCP domain-containing protein</fullName>
    </recommendedName>
</protein>
<dbReference type="EMBL" id="CP008944">
    <property type="protein sequence ID" value="AIG64712.1"/>
    <property type="molecule type" value="Genomic_DNA"/>
</dbReference>
<feature type="transmembrane region" description="Helical" evidence="1">
    <location>
        <begin position="64"/>
        <end position="82"/>
    </location>
</feature>
<evidence type="ECO:0008006" key="4">
    <source>
        <dbReference type="Google" id="ProtNLM"/>
    </source>
</evidence>
<keyword evidence="3" id="KW-1185">Reference proteome</keyword>
<dbReference type="Proteomes" id="UP000028504">
    <property type="component" value="Chromosome"/>
</dbReference>
<feature type="transmembrane region" description="Helical" evidence="1">
    <location>
        <begin position="270"/>
        <end position="290"/>
    </location>
</feature>
<evidence type="ECO:0000313" key="2">
    <source>
        <dbReference type="EMBL" id="AIG64712.1"/>
    </source>
</evidence>
<keyword evidence="1" id="KW-0472">Membrane</keyword>
<keyword evidence="1" id="KW-0812">Transmembrane</keyword>
<accession>A0ABN4DEN2</accession>